<name>K9VNZ9_9CYAN</name>
<dbReference type="AlphaFoldDB" id="K9VNZ9"/>
<evidence type="ECO:0000313" key="1">
    <source>
        <dbReference type="EMBL" id="AFZ09651.1"/>
    </source>
</evidence>
<gene>
    <name evidence="1" type="ORF">Osc7112_5415</name>
</gene>
<dbReference type="KEGG" id="oni:Osc7112_5415"/>
<proteinExistence type="predicted"/>
<dbReference type="Proteomes" id="UP000010478">
    <property type="component" value="Chromosome"/>
</dbReference>
<organism evidence="1 2">
    <name type="scientific">Phormidium nigroviride PCC 7112</name>
    <dbReference type="NCBI Taxonomy" id="179408"/>
    <lineage>
        <taxon>Bacteria</taxon>
        <taxon>Bacillati</taxon>
        <taxon>Cyanobacteriota</taxon>
        <taxon>Cyanophyceae</taxon>
        <taxon>Oscillatoriophycideae</taxon>
        <taxon>Oscillatoriales</taxon>
        <taxon>Oscillatoriaceae</taxon>
        <taxon>Phormidium</taxon>
    </lineage>
</organism>
<keyword evidence="2" id="KW-1185">Reference proteome</keyword>
<evidence type="ECO:0000313" key="2">
    <source>
        <dbReference type="Proteomes" id="UP000010478"/>
    </source>
</evidence>
<sequence length="81" mass="9215">MGLSLHSRSQLLLEAVYATCRQEVVPPDVHSQIEVAFRTNNGHMRFFQITGSIALIFPTQVFHKPTCLRIADGLFMRTKEL</sequence>
<dbReference type="STRING" id="179408.Osc7112_5415"/>
<dbReference type="HOGENOM" id="CLU_2570515_0_0_3"/>
<dbReference type="EMBL" id="CP003614">
    <property type="protein sequence ID" value="AFZ09651.1"/>
    <property type="molecule type" value="Genomic_DNA"/>
</dbReference>
<accession>K9VNZ9</accession>
<protein>
    <submittedName>
        <fullName evidence="1">Uncharacterized protein</fullName>
    </submittedName>
</protein>
<reference evidence="1 2" key="1">
    <citation type="submission" date="2012-05" db="EMBL/GenBank/DDBJ databases">
        <title>Finished chromosome of genome of Oscillatoria sp. PCC 7112.</title>
        <authorList>
            <consortium name="US DOE Joint Genome Institute"/>
            <person name="Gugger M."/>
            <person name="Coursin T."/>
            <person name="Rippka R."/>
            <person name="Tandeau De Marsac N."/>
            <person name="Huntemann M."/>
            <person name="Wei C.-L."/>
            <person name="Han J."/>
            <person name="Detter J.C."/>
            <person name="Han C."/>
            <person name="Tapia R."/>
            <person name="Davenport K."/>
            <person name="Daligault H."/>
            <person name="Erkkila T."/>
            <person name="Gu W."/>
            <person name="Munk A.C.C."/>
            <person name="Teshima H."/>
            <person name="Xu Y."/>
            <person name="Chain P."/>
            <person name="Chen A."/>
            <person name="Krypides N."/>
            <person name="Mavromatis K."/>
            <person name="Markowitz V."/>
            <person name="Szeto E."/>
            <person name="Ivanova N."/>
            <person name="Mikhailova N."/>
            <person name="Ovchinnikova G."/>
            <person name="Pagani I."/>
            <person name="Pati A."/>
            <person name="Goodwin L."/>
            <person name="Peters L."/>
            <person name="Pitluck S."/>
            <person name="Woyke T."/>
            <person name="Kerfeld C."/>
        </authorList>
    </citation>
    <scope>NUCLEOTIDE SEQUENCE [LARGE SCALE GENOMIC DNA]</scope>
    <source>
        <strain evidence="1 2">PCC 7112</strain>
    </source>
</reference>